<dbReference type="Proteomes" id="UP001383192">
    <property type="component" value="Unassembled WGS sequence"/>
</dbReference>
<comment type="caution">
    <text evidence="2">The sequence shown here is derived from an EMBL/GenBank/DDBJ whole genome shotgun (WGS) entry which is preliminary data.</text>
</comment>
<reference evidence="2 3" key="1">
    <citation type="submission" date="2024-01" db="EMBL/GenBank/DDBJ databases">
        <title>A draft genome for a cacao thread blight-causing isolate of Paramarasmius palmivorus.</title>
        <authorList>
            <person name="Baruah I.K."/>
            <person name="Bukari Y."/>
            <person name="Amoako-Attah I."/>
            <person name="Meinhardt L.W."/>
            <person name="Bailey B.A."/>
            <person name="Cohen S.P."/>
        </authorList>
    </citation>
    <scope>NUCLEOTIDE SEQUENCE [LARGE SCALE GENOMIC DNA]</scope>
    <source>
        <strain evidence="2 3">GH-12</strain>
    </source>
</reference>
<name>A0AAW0CEA7_9AGAR</name>
<dbReference type="EMBL" id="JAYKXP010000048">
    <property type="protein sequence ID" value="KAK7037212.1"/>
    <property type="molecule type" value="Genomic_DNA"/>
</dbReference>
<evidence type="ECO:0000313" key="3">
    <source>
        <dbReference type="Proteomes" id="UP001383192"/>
    </source>
</evidence>
<evidence type="ECO:0000313" key="2">
    <source>
        <dbReference type="EMBL" id="KAK7037212.1"/>
    </source>
</evidence>
<feature type="region of interest" description="Disordered" evidence="1">
    <location>
        <begin position="18"/>
        <end position="40"/>
    </location>
</feature>
<keyword evidence="3" id="KW-1185">Reference proteome</keyword>
<protein>
    <submittedName>
        <fullName evidence="2">Uncharacterized protein</fullName>
    </submittedName>
</protein>
<accession>A0AAW0CEA7</accession>
<evidence type="ECO:0000256" key="1">
    <source>
        <dbReference type="SAM" id="MobiDB-lite"/>
    </source>
</evidence>
<gene>
    <name evidence="2" type="ORF">VNI00_011203</name>
</gene>
<proteinExistence type="predicted"/>
<sequence>MSVKLRVLFAPESISLVTPTPANTPPTSEKPNPSNAPHLKTANAFTSGLYKNSIFAHDATCHALNAERGKTHSILIMLVEYVPSSSGIDVLDRDEQIGIINRWTYPSSAPLEERSEKEEQAQTFHLGAVKVQRSTGRRWFAAYGRYSKYREPQKLRDMSDEHRTHFHGYFPSSSL</sequence>
<organism evidence="2 3">
    <name type="scientific">Paramarasmius palmivorus</name>
    <dbReference type="NCBI Taxonomy" id="297713"/>
    <lineage>
        <taxon>Eukaryota</taxon>
        <taxon>Fungi</taxon>
        <taxon>Dikarya</taxon>
        <taxon>Basidiomycota</taxon>
        <taxon>Agaricomycotina</taxon>
        <taxon>Agaricomycetes</taxon>
        <taxon>Agaricomycetidae</taxon>
        <taxon>Agaricales</taxon>
        <taxon>Marasmiineae</taxon>
        <taxon>Marasmiaceae</taxon>
        <taxon>Paramarasmius</taxon>
    </lineage>
</organism>
<dbReference type="AlphaFoldDB" id="A0AAW0CEA7"/>
<feature type="compositionally biased region" description="Polar residues" evidence="1">
    <location>
        <begin position="18"/>
        <end position="35"/>
    </location>
</feature>